<name>A0ABN7B0Y5_9HEMI</name>
<organism evidence="2 3">
    <name type="scientific">Nesidiocoris tenuis</name>
    <dbReference type="NCBI Taxonomy" id="355587"/>
    <lineage>
        <taxon>Eukaryota</taxon>
        <taxon>Metazoa</taxon>
        <taxon>Ecdysozoa</taxon>
        <taxon>Arthropoda</taxon>
        <taxon>Hexapoda</taxon>
        <taxon>Insecta</taxon>
        <taxon>Pterygota</taxon>
        <taxon>Neoptera</taxon>
        <taxon>Paraneoptera</taxon>
        <taxon>Hemiptera</taxon>
        <taxon>Heteroptera</taxon>
        <taxon>Panheteroptera</taxon>
        <taxon>Cimicomorpha</taxon>
        <taxon>Miridae</taxon>
        <taxon>Dicyphina</taxon>
        <taxon>Nesidiocoris</taxon>
    </lineage>
</organism>
<dbReference type="Proteomes" id="UP001307889">
    <property type="component" value="Chromosome 8"/>
</dbReference>
<evidence type="ECO:0000313" key="2">
    <source>
        <dbReference type="EMBL" id="BES97893.1"/>
    </source>
</evidence>
<accession>A0ABN7B0Y5</accession>
<dbReference type="EMBL" id="AP028916">
    <property type="protein sequence ID" value="BES97893.1"/>
    <property type="molecule type" value="Genomic_DNA"/>
</dbReference>
<evidence type="ECO:0000256" key="1">
    <source>
        <dbReference type="SAM" id="MobiDB-lite"/>
    </source>
</evidence>
<feature type="region of interest" description="Disordered" evidence="1">
    <location>
        <begin position="56"/>
        <end position="91"/>
    </location>
</feature>
<keyword evidence="3" id="KW-1185">Reference proteome</keyword>
<reference evidence="2 3" key="1">
    <citation type="submission" date="2023-09" db="EMBL/GenBank/DDBJ databases">
        <title>Nesidiocoris tenuis whole genome shotgun sequence.</title>
        <authorList>
            <person name="Shibata T."/>
            <person name="Shimoda M."/>
            <person name="Kobayashi T."/>
            <person name="Uehara T."/>
        </authorList>
    </citation>
    <scope>NUCLEOTIDE SEQUENCE [LARGE SCALE GENOMIC DNA]</scope>
    <source>
        <strain evidence="2 3">Japan</strain>
    </source>
</reference>
<proteinExistence type="predicted"/>
<protein>
    <submittedName>
        <fullName evidence="2">Uncharacterized protein</fullName>
    </submittedName>
</protein>
<gene>
    <name evidence="2" type="ORF">NTJ_10707</name>
</gene>
<evidence type="ECO:0000313" key="3">
    <source>
        <dbReference type="Proteomes" id="UP001307889"/>
    </source>
</evidence>
<sequence>MIMSRYRWHGCIMVALVNRQQPSPNAISCFRSLDIDATQEVPRMVGGLDMVTSRPHSHLISPLSAHRSTHRSNGFPVRSAASSRNRRGNKI</sequence>